<dbReference type="SUPFAM" id="SSF53335">
    <property type="entry name" value="S-adenosyl-L-methionine-dependent methyltransferases"/>
    <property type="match status" value="1"/>
</dbReference>
<proteinExistence type="predicted"/>
<evidence type="ECO:0000256" key="3">
    <source>
        <dbReference type="ARBA" id="ARBA00022679"/>
    </source>
</evidence>
<keyword evidence="3 6" id="KW-0808">Transferase</keyword>
<keyword evidence="2 6" id="KW-0489">Methyltransferase</keyword>
<evidence type="ECO:0000256" key="4">
    <source>
        <dbReference type="ARBA" id="ARBA00022691"/>
    </source>
</evidence>
<gene>
    <name evidence="6" type="ORF">J2S63_001936</name>
</gene>
<evidence type="ECO:0000256" key="2">
    <source>
        <dbReference type="ARBA" id="ARBA00022603"/>
    </source>
</evidence>
<comment type="catalytic activity">
    <reaction evidence="5">
        <text>a 2'-deoxyadenosine in DNA + S-adenosyl-L-methionine = an N(6)-methyl-2'-deoxyadenosine in DNA + S-adenosyl-L-homocysteine + H(+)</text>
        <dbReference type="Rhea" id="RHEA:15197"/>
        <dbReference type="Rhea" id="RHEA-COMP:12418"/>
        <dbReference type="Rhea" id="RHEA-COMP:12419"/>
        <dbReference type="ChEBI" id="CHEBI:15378"/>
        <dbReference type="ChEBI" id="CHEBI:57856"/>
        <dbReference type="ChEBI" id="CHEBI:59789"/>
        <dbReference type="ChEBI" id="CHEBI:90615"/>
        <dbReference type="ChEBI" id="CHEBI:90616"/>
        <dbReference type="EC" id="2.1.1.72"/>
    </reaction>
</comment>
<evidence type="ECO:0000256" key="5">
    <source>
        <dbReference type="ARBA" id="ARBA00047942"/>
    </source>
</evidence>
<keyword evidence="7" id="KW-1185">Reference proteome</keyword>
<dbReference type="InterPro" id="IPR002052">
    <property type="entry name" value="DNA_methylase_N6_adenine_CS"/>
</dbReference>
<dbReference type="EC" id="2.1.1.72" evidence="1"/>
<protein>
    <recommendedName>
        <fullName evidence="1">site-specific DNA-methyltransferase (adenine-specific)</fullName>
        <ecNumber evidence="1">2.1.1.72</ecNumber>
    </recommendedName>
</protein>
<comment type="caution">
    <text evidence="6">The sequence shown here is derived from an EMBL/GenBank/DDBJ whole genome shotgun (WGS) entry which is preliminary data.</text>
</comment>
<dbReference type="Proteomes" id="UP001183648">
    <property type="component" value="Unassembled WGS sequence"/>
</dbReference>
<dbReference type="GO" id="GO:0009007">
    <property type="term" value="F:site-specific DNA-methyltransferase (adenine-specific) activity"/>
    <property type="evidence" value="ECO:0007669"/>
    <property type="project" value="UniProtKB-EC"/>
</dbReference>
<evidence type="ECO:0000313" key="6">
    <source>
        <dbReference type="EMBL" id="MDR7362383.1"/>
    </source>
</evidence>
<name>A0ABU2BWP5_9ACTN</name>
<organism evidence="6 7">
    <name type="scientific">Nocardioides marmoribigeumensis</name>
    <dbReference type="NCBI Taxonomy" id="433649"/>
    <lineage>
        <taxon>Bacteria</taxon>
        <taxon>Bacillati</taxon>
        <taxon>Actinomycetota</taxon>
        <taxon>Actinomycetes</taxon>
        <taxon>Propionibacteriales</taxon>
        <taxon>Nocardioidaceae</taxon>
        <taxon>Nocardioides</taxon>
    </lineage>
</organism>
<dbReference type="RefSeq" id="WP_310301699.1">
    <property type="nucleotide sequence ID" value="NZ_BAAAPS010000008.1"/>
</dbReference>
<dbReference type="InterPro" id="IPR012327">
    <property type="entry name" value="MeTrfase_D12"/>
</dbReference>
<sequence>MSYRYIGNKTRIADVILGVVADYLPPQAVVADPMCGTASMSAALRQRGYRVVASDLLTFAVHHARVRLQLDAAPSFDGLGMNYAGVLASLNALEPTEGLFWREYSPDGTPAAGCAARKYFSSTNAARIDAIREQLRAWQPRLSDVESSLLHHDLVLAANRVANIAGTYGHYRSTWSSSALREITLRPTGFEQGPTEDHIVLQGAVEEIASEISADACYLDPPYMKRQYAANYHILETLARGDDPEAIGVSGLRDWWDQYSDFCSKRNIADAFAATFNKMDCSLFFVSYSEDGLLDVGTMTGLFSEFGEVKRFDFPHQRFKSNRGGVGGTVTEYLYMIRTD</sequence>
<dbReference type="GO" id="GO:0032259">
    <property type="term" value="P:methylation"/>
    <property type="evidence" value="ECO:0007669"/>
    <property type="project" value="UniProtKB-KW"/>
</dbReference>
<evidence type="ECO:0000256" key="1">
    <source>
        <dbReference type="ARBA" id="ARBA00011900"/>
    </source>
</evidence>
<accession>A0ABU2BWP5</accession>
<dbReference type="EMBL" id="JAVDYG010000001">
    <property type="protein sequence ID" value="MDR7362383.1"/>
    <property type="molecule type" value="Genomic_DNA"/>
</dbReference>
<dbReference type="PROSITE" id="PS00092">
    <property type="entry name" value="N6_MTASE"/>
    <property type="match status" value="1"/>
</dbReference>
<evidence type="ECO:0000313" key="7">
    <source>
        <dbReference type="Proteomes" id="UP001183648"/>
    </source>
</evidence>
<dbReference type="InterPro" id="IPR029063">
    <property type="entry name" value="SAM-dependent_MTases_sf"/>
</dbReference>
<reference evidence="6 7" key="1">
    <citation type="submission" date="2023-07" db="EMBL/GenBank/DDBJ databases">
        <title>Sequencing the genomes of 1000 actinobacteria strains.</title>
        <authorList>
            <person name="Klenk H.-P."/>
        </authorList>
    </citation>
    <scope>NUCLEOTIDE SEQUENCE [LARGE SCALE GENOMIC DNA]</scope>
    <source>
        <strain evidence="6 7">DSM 19426</strain>
    </source>
</reference>
<dbReference type="Gene3D" id="3.40.50.150">
    <property type="entry name" value="Vaccinia Virus protein VP39"/>
    <property type="match status" value="1"/>
</dbReference>
<dbReference type="Pfam" id="PF02086">
    <property type="entry name" value="MethyltransfD12"/>
    <property type="match status" value="1"/>
</dbReference>
<keyword evidence="4" id="KW-0949">S-adenosyl-L-methionine</keyword>